<keyword evidence="4" id="KW-1185">Reference proteome</keyword>
<protein>
    <submittedName>
        <fullName evidence="3">PP2C family protein-serine/threonine phosphatase</fullName>
        <ecNumber evidence="3">3.1.3.16</ecNumber>
    </submittedName>
</protein>
<evidence type="ECO:0000259" key="2">
    <source>
        <dbReference type="SMART" id="SM00331"/>
    </source>
</evidence>
<proteinExistence type="predicted"/>
<dbReference type="InterPro" id="IPR001932">
    <property type="entry name" value="PPM-type_phosphatase-like_dom"/>
</dbReference>
<evidence type="ECO:0000313" key="4">
    <source>
        <dbReference type="Proteomes" id="UP001440984"/>
    </source>
</evidence>
<gene>
    <name evidence="3" type="ORF">ABJI51_39765</name>
</gene>
<name>A0ABV0LV15_9PSEU</name>
<dbReference type="EMBL" id="JBDZYD010000018">
    <property type="protein sequence ID" value="MEQ0565252.1"/>
    <property type="molecule type" value="Genomic_DNA"/>
</dbReference>
<dbReference type="Gene3D" id="3.60.40.10">
    <property type="entry name" value="PPM-type phosphatase domain"/>
    <property type="match status" value="1"/>
</dbReference>
<dbReference type="Pfam" id="PF07228">
    <property type="entry name" value="SpoIIE"/>
    <property type="match status" value="1"/>
</dbReference>
<accession>A0ABV0LV15</accession>
<dbReference type="SMART" id="SM00331">
    <property type="entry name" value="PP2C_SIG"/>
    <property type="match status" value="1"/>
</dbReference>
<feature type="domain" description="PPM-type phosphatase" evidence="2">
    <location>
        <begin position="166"/>
        <end position="381"/>
    </location>
</feature>
<dbReference type="EC" id="3.1.3.16" evidence="3"/>
<evidence type="ECO:0000313" key="3">
    <source>
        <dbReference type="EMBL" id="MEQ0565252.1"/>
    </source>
</evidence>
<comment type="caution">
    <text evidence="3">The sequence shown here is derived from an EMBL/GenBank/DDBJ whole genome shotgun (WGS) entry which is preliminary data.</text>
</comment>
<sequence>MDRSLAVERLLRDVPPHDLPAALRSALREHFGAEAVELLMADYALTELCRVGTRPYTAEPIPVDGTAPGAAFVAQAATFSRDGASVTGYLPVSVRGDRLGVLAVTLPSEPEPPVWAELERFAEALAHELFVADRDTDLYIQARRSSRLTLAAEMQWQLLPGRACTRAEFALGGQLEPAYAIYGDCFDWSASATKLAVTLINGMGEGSEAALLTNLAVNALRNARRAGVPLDAQAELADQALYAHYRGAQHVAALLLEFDLATGAVSVVDAGSPRLWRLRDGKAERIVFDEQLPLGTFDGTIYTVEGFQAAAGDRFVFVSDGVYNARGPHGDLYGDRELAEAVTATAELPAAHVPGAVLRELSTRRHGSQAEDDAMVVCLDWFGPAPVAGTGARAAVTVRRAPDVRSGDDLRGATATT</sequence>
<reference evidence="3 4" key="1">
    <citation type="submission" date="2024-05" db="EMBL/GenBank/DDBJ databases">
        <authorList>
            <person name="Zhao H."/>
            <person name="Xu Y."/>
            <person name="Lin S."/>
            <person name="Spain J.C."/>
            <person name="Zhou N.-Y."/>
        </authorList>
    </citation>
    <scope>NUCLEOTIDE SEQUENCE [LARGE SCALE GENOMIC DNA]</scope>
    <source>
        <strain evidence="3 4">NEAU-NG30</strain>
    </source>
</reference>
<dbReference type="InterPro" id="IPR052016">
    <property type="entry name" value="Bact_Sigma-Reg"/>
</dbReference>
<dbReference type="GO" id="GO:0004722">
    <property type="term" value="F:protein serine/threonine phosphatase activity"/>
    <property type="evidence" value="ECO:0007669"/>
    <property type="project" value="UniProtKB-EC"/>
</dbReference>
<organism evidence="3 4">
    <name type="scientific">Amycolatopsis melonis</name>
    <dbReference type="NCBI Taxonomy" id="3156488"/>
    <lineage>
        <taxon>Bacteria</taxon>
        <taxon>Bacillati</taxon>
        <taxon>Actinomycetota</taxon>
        <taxon>Actinomycetes</taxon>
        <taxon>Pseudonocardiales</taxon>
        <taxon>Pseudonocardiaceae</taxon>
        <taxon>Amycolatopsis</taxon>
    </lineage>
</organism>
<dbReference type="PANTHER" id="PTHR43156">
    <property type="entry name" value="STAGE II SPORULATION PROTEIN E-RELATED"/>
    <property type="match status" value="1"/>
</dbReference>
<dbReference type="Proteomes" id="UP001440984">
    <property type="component" value="Unassembled WGS sequence"/>
</dbReference>
<evidence type="ECO:0000256" key="1">
    <source>
        <dbReference type="ARBA" id="ARBA00022801"/>
    </source>
</evidence>
<dbReference type="SUPFAM" id="SSF81606">
    <property type="entry name" value="PP2C-like"/>
    <property type="match status" value="1"/>
</dbReference>
<dbReference type="InterPro" id="IPR036457">
    <property type="entry name" value="PPM-type-like_dom_sf"/>
</dbReference>
<dbReference type="PANTHER" id="PTHR43156:SF2">
    <property type="entry name" value="STAGE II SPORULATION PROTEIN E"/>
    <property type="match status" value="1"/>
</dbReference>
<dbReference type="RefSeq" id="WP_348956333.1">
    <property type="nucleotide sequence ID" value="NZ_JBDZYD010000018.1"/>
</dbReference>
<keyword evidence="1 3" id="KW-0378">Hydrolase</keyword>